<feature type="compositionally biased region" description="Low complexity" evidence="1">
    <location>
        <begin position="45"/>
        <end position="65"/>
    </location>
</feature>
<name>A0A151Z751_TIELA</name>
<organism evidence="2 3">
    <name type="scientific">Tieghemostelium lacteum</name>
    <name type="common">Slime mold</name>
    <name type="synonym">Dictyostelium lacteum</name>
    <dbReference type="NCBI Taxonomy" id="361077"/>
    <lineage>
        <taxon>Eukaryota</taxon>
        <taxon>Amoebozoa</taxon>
        <taxon>Evosea</taxon>
        <taxon>Eumycetozoa</taxon>
        <taxon>Dictyostelia</taxon>
        <taxon>Dictyosteliales</taxon>
        <taxon>Raperosteliaceae</taxon>
        <taxon>Tieghemostelium</taxon>
    </lineage>
</organism>
<keyword evidence="3" id="KW-1185">Reference proteome</keyword>
<evidence type="ECO:0000256" key="1">
    <source>
        <dbReference type="SAM" id="MobiDB-lite"/>
    </source>
</evidence>
<keyword evidence="2" id="KW-0645">Protease</keyword>
<sequence length="98" mass="9759">MNKKNIIILCIIAYICFTALVMSAQVRFTAHSGTHHGPITWKATAVSSSSTGGSTTGKSATSSDSSTHHAWEAGTVSSGSGSGSASGSGAAFGALPNQ</sequence>
<accession>A0A151Z751</accession>
<comment type="caution">
    <text evidence="2">The sequence shown here is derived from an EMBL/GenBank/DDBJ whole genome shotgun (WGS) entry which is preliminary data.</text>
</comment>
<dbReference type="GO" id="GO:0006508">
    <property type="term" value="P:proteolysis"/>
    <property type="evidence" value="ECO:0007669"/>
    <property type="project" value="UniProtKB-KW"/>
</dbReference>
<dbReference type="EMBL" id="LODT01000039">
    <property type="protein sequence ID" value="KYQ89757.1"/>
    <property type="molecule type" value="Genomic_DNA"/>
</dbReference>
<dbReference type="Proteomes" id="UP000076078">
    <property type="component" value="Unassembled WGS sequence"/>
</dbReference>
<evidence type="ECO:0000313" key="2">
    <source>
        <dbReference type="EMBL" id="KYQ89757.1"/>
    </source>
</evidence>
<feature type="region of interest" description="Disordered" evidence="1">
    <location>
        <begin position="45"/>
        <end position="98"/>
    </location>
</feature>
<keyword evidence="2" id="KW-0378">Hydrolase</keyword>
<proteinExistence type="predicted"/>
<gene>
    <name evidence="2" type="ORF">DLAC_09727</name>
</gene>
<protein>
    <submittedName>
        <fullName evidence="2">Cysteine protease 4</fullName>
    </submittedName>
</protein>
<evidence type="ECO:0000313" key="3">
    <source>
        <dbReference type="Proteomes" id="UP000076078"/>
    </source>
</evidence>
<feature type="compositionally biased region" description="Low complexity" evidence="1">
    <location>
        <begin position="87"/>
        <end position="98"/>
    </location>
</feature>
<dbReference type="InParanoid" id="A0A151Z751"/>
<dbReference type="AlphaFoldDB" id="A0A151Z751"/>
<reference evidence="2 3" key="1">
    <citation type="submission" date="2015-12" db="EMBL/GenBank/DDBJ databases">
        <title>Dictyostelia acquired genes for synthesis and detection of signals that induce cell-type specialization by lateral gene transfer from prokaryotes.</title>
        <authorList>
            <person name="Gloeckner G."/>
            <person name="Schaap P."/>
        </authorList>
    </citation>
    <scope>NUCLEOTIDE SEQUENCE [LARGE SCALE GENOMIC DNA]</scope>
    <source>
        <strain evidence="2 3">TK</strain>
    </source>
</reference>
<dbReference type="GO" id="GO:0008233">
    <property type="term" value="F:peptidase activity"/>
    <property type="evidence" value="ECO:0007669"/>
    <property type="project" value="UniProtKB-KW"/>
</dbReference>